<feature type="domain" description="Peptidase M48" evidence="13">
    <location>
        <begin position="166"/>
        <end position="376"/>
    </location>
</feature>
<evidence type="ECO:0000256" key="2">
    <source>
        <dbReference type="ARBA" id="ARBA00022475"/>
    </source>
</evidence>
<dbReference type="OrthoDB" id="9789270at2"/>
<reference evidence="14 15" key="1">
    <citation type="journal article" date="2013" name="Stand. Genomic Sci.">
        <title>Genomic Encyclopedia of Type Strains, Phase I: The one thousand microbial genomes (KMG-I) project.</title>
        <authorList>
            <person name="Kyrpides N.C."/>
            <person name="Woyke T."/>
            <person name="Eisen J.A."/>
            <person name="Garrity G."/>
            <person name="Lilburn T.G."/>
            <person name="Beck B.J."/>
            <person name="Whitman W.B."/>
            <person name="Hugenholtz P."/>
            <person name="Klenk H.P."/>
        </authorList>
    </citation>
    <scope>NUCLEOTIDE SEQUENCE [LARGE SCALE GENOMIC DNA]</scope>
    <source>
        <strain evidence="14 15">DSM 13484</strain>
    </source>
</reference>
<dbReference type="Pfam" id="PF01435">
    <property type="entry name" value="Peptidase_M48"/>
    <property type="match status" value="1"/>
</dbReference>
<dbReference type="GO" id="GO:0004222">
    <property type="term" value="F:metalloendopeptidase activity"/>
    <property type="evidence" value="ECO:0007669"/>
    <property type="project" value="InterPro"/>
</dbReference>
<comment type="caution">
    <text evidence="14">The sequence shown here is derived from an EMBL/GenBank/DDBJ whole genome shotgun (WGS) entry which is preliminary data.</text>
</comment>
<dbReference type="Gene3D" id="3.30.2010.10">
    <property type="entry name" value="Metalloproteases ('zincins'), catalytic domain"/>
    <property type="match status" value="1"/>
</dbReference>
<dbReference type="PANTHER" id="PTHR43221:SF2">
    <property type="entry name" value="PROTEASE HTPX HOMOLOG"/>
    <property type="match status" value="1"/>
</dbReference>
<feature type="transmembrane region" description="Helical" evidence="12">
    <location>
        <begin position="31"/>
        <end position="64"/>
    </location>
</feature>
<sequence length="697" mass="79362">MSDFLYPPSPAHVYPEQLTPSPAFRKQAMKVIAAILLFLLTYIVLLAVAIALAVACCFAGIMLVVHLPKIITIMIGLGLIAVGVSVLYFLVKFVFAVSRDENPGRIAVTEAEQPMLFAFIRRLAADTNTQFPKKIFLSPEVNACVFYHSSFWSMFLPVRKNLEIGLGLVNSVNISEFKAVMAHEFGHFSQRSMKLGSFTYNTNRIIYNMLYDNSGYAAFLEAWGNIHSYFALFAGLTLKIAQGIQWILKGMYKLINKSYLALSREMEFHADTIAASVAGGNNLVTALSRVEVAGGCYTSAINTANDRLKEKKVARNIFRNQLTVFRSMASEYKLPLKQGLPEISYQFIRSFSRSRVNYRNQWASHPTLEERKQHLELAGMDAPPDETSAWAIFREADQLQENLTAHLYRSVQLEADVQHYDAQEFDAWHAAQQETYRLPAAYKGFYNSRYIDTLQWDFDQVAAMPAPATFEALFNEENGQLQAAITSHEEDKAIINAIKDRQVEAGSFDFDGVKYRRSDCDSILEKLEADIAELRERQELADKQAFAFFYAHANGMQAEVLERYRQFQAFCKRNDAYLQIVNRINRTLQPFYDGGLTLEQVAAAVENLRNNDEWELKRAFRGVLDDSLITPATPGQLHDRITAFIDARYTYFEDQAFRNEELSTLYDLAIKVANELGDIQFRYYKQLLETQLAAYKK</sequence>
<evidence type="ECO:0000256" key="12">
    <source>
        <dbReference type="SAM" id="Phobius"/>
    </source>
</evidence>
<evidence type="ECO:0000256" key="10">
    <source>
        <dbReference type="ARBA" id="ARBA00023136"/>
    </source>
</evidence>
<evidence type="ECO:0000256" key="8">
    <source>
        <dbReference type="ARBA" id="ARBA00022989"/>
    </source>
</evidence>
<dbReference type="EMBL" id="VLLG01000003">
    <property type="protein sequence ID" value="TWI89296.1"/>
    <property type="molecule type" value="Genomic_DNA"/>
</dbReference>
<keyword evidence="4 12" id="KW-0812">Transmembrane</keyword>
<name>A0A562T8N7_CHIJA</name>
<evidence type="ECO:0000256" key="4">
    <source>
        <dbReference type="ARBA" id="ARBA00022692"/>
    </source>
</evidence>
<dbReference type="InterPro" id="IPR050083">
    <property type="entry name" value="HtpX_protease"/>
</dbReference>
<dbReference type="CDD" id="cd07328">
    <property type="entry name" value="M48_Ste24p_like"/>
    <property type="match status" value="1"/>
</dbReference>
<dbReference type="RefSeq" id="WP_145715516.1">
    <property type="nucleotide sequence ID" value="NZ_BAAAFY010000001.1"/>
</dbReference>
<accession>A0A562T8N7</accession>
<evidence type="ECO:0000256" key="9">
    <source>
        <dbReference type="ARBA" id="ARBA00023049"/>
    </source>
</evidence>
<evidence type="ECO:0000256" key="3">
    <source>
        <dbReference type="ARBA" id="ARBA00022670"/>
    </source>
</evidence>
<dbReference type="Proteomes" id="UP000316778">
    <property type="component" value="Unassembled WGS sequence"/>
</dbReference>
<evidence type="ECO:0000256" key="1">
    <source>
        <dbReference type="ARBA" id="ARBA00001947"/>
    </source>
</evidence>
<keyword evidence="2" id="KW-1003">Cell membrane</keyword>
<keyword evidence="8 12" id="KW-1133">Transmembrane helix</keyword>
<dbReference type="PANTHER" id="PTHR43221">
    <property type="entry name" value="PROTEASE HTPX"/>
    <property type="match status" value="1"/>
</dbReference>
<feature type="coiled-coil region" evidence="11">
    <location>
        <begin position="517"/>
        <end position="544"/>
    </location>
</feature>
<feature type="transmembrane region" description="Helical" evidence="12">
    <location>
        <begin position="70"/>
        <end position="91"/>
    </location>
</feature>
<evidence type="ECO:0000259" key="13">
    <source>
        <dbReference type="Pfam" id="PF01435"/>
    </source>
</evidence>
<keyword evidence="9" id="KW-0482">Metalloprotease</keyword>
<protein>
    <submittedName>
        <fullName evidence="14">Zn-dependent protease with chaperone function</fullName>
    </submittedName>
</protein>
<organism evidence="14 15">
    <name type="scientific">Chitinophaga japonensis</name>
    <name type="common">Flexibacter japonensis</name>
    <dbReference type="NCBI Taxonomy" id="104662"/>
    <lineage>
        <taxon>Bacteria</taxon>
        <taxon>Pseudomonadati</taxon>
        <taxon>Bacteroidota</taxon>
        <taxon>Chitinophagia</taxon>
        <taxon>Chitinophagales</taxon>
        <taxon>Chitinophagaceae</taxon>
        <taxon>Chitinophaga</taxon>
    </lineage>
</organism>
<keyword evidence="15" id="KW-1185">Reference proteome</keyword>
<dbReference type="GO" id="GO:0046872">
    <property type="term" value="F:metal ion binding"/>
    <property type="evidence" value="ECO:0007669"/>
    <property type="project" value="UniProtKB-KW"/>
</dbReference>
<evidence type="ECO:0000313" key="14">
    <source>
        <dbReference type="EMBL" id="TWI89296.1"/>
    </source>
</evidence>
<keyword evidence="7" id="KW-0862">Zinc</keyword>
<dbReference type="GO" id="GO:0006508">
    <property type="term" value="P:proteolysis"/>
    <property type="evidence" value="ECO:0007669"/>
    <property type="project" value="UniProtKB-KW"/>
</dbReference>
<proteinExistence type="predicted"/>
<dbReference type="InterPro" id="IPR001915">
    <property type="entry name" value="Peptidase_M48"/>
</dbReference>
<evidence type="ECO:0000313" key="15">
    <source>
        <dbReference type="Proteomes" id="UP000316778"/>
    </source>
</evidence>
<evidence type="ECO:0000256" key="11">
    <source>
        <dbReference type="SAM" id="Coils"/>
    </source>
</evidence>
<keyword evidence="3 14" id="KW-0645">Protease</keyword>
<gene>
    <name evidence="14" type="ORF">LX66_3392</name>
</gene>
<keyword evidence="11" id="KW-0175">Coiled coil</keyword>
<comment type="cofactor">
    <cofactor evidence="1">
        <name>Zn(2+)</name>
        <dbReference type="ChEBI" id="CHEBI:29105"/>
    </cofactor>
</comment>
<keyword evidence="6" id="KW-0378">Hydrolase</keyword>
<keyword evidence="5" id="KW-0479">Metal-binding</keyword>
<dbReference type="AlphaFoldDB" id="A0A562T8N7"/>
<evidence type="ECO:0000256" key="6">
    <source>
        <dbReference type="ARBA" id="ARBA00022801"/>
    </source>
</evidence>
<keyword evidence="10 12" id="KW-0472">Membrane</keyword>
<evidence type="ECO:0000256" key="5">
    <source>
        <dbReference type="ARBA" id="ARBA00022723"/>
    </source>
</evidence>
<evidence type="ECO:0000256" key="7">
    <source>
        <dbReference type="ARBA" id="ARBA00022833"/>
    </source>
</evidence>